<dbReference type="AlphaFoldDB" id="A0A1H4ESS6"/>
<evidence type="ECO:0000313" key="1">
    <source>
        <dbReference type="EMBL" id="SEA87560.1"/>
    </source>
</evidence>
<reference evidence="1 2" key="1">
    <citation type="submission" date="2016-10" db="EMBL/GenBank/DDBJ databases">
        <authorList>
            <person name="de Groot N.N."/>
        </authorList>
    </citation>
    <scope>NUCLEOTIDE SEQUENCE [LARGE SCALE GENOMIC DNA]</scope>
    <source>
        <strain evidence="1 2">DSM 19033</strain>
    </source>
</reference>
<evidence type="ECO:0000313" key="2">
    <source>
        <dbReference type="Proteomes" id="UP000198850"/>
    </source>
</evidence>
<dbReference type="Proteomes" id="UP000198850">
    <property type="component" value="Unassembled WGS sequence"/>
</dbReference>
<accession>A0A1H4ESS6</accession>
<keyword evidence="2" id="KW-1185">Reference proteome</keyword>
<dbReference type="EMBL" id="FNRA01000006">
    <property type="protein sequence ID" value="SEA87560.1"/>
    <property type="molecule type" value="Genomic_DNA"/>
</dbReference>
<name>A0A1H4ESS6_9SPHI</name>
<gene>
    <name evidence="1" type="ORF">SAMN05443550_106110</name>
</gene>
<protein>
    <submittedName>
        <fullName evidence="1">Uncharacterized protein</fullName>
    </submittedName>
</protein>
<organism evidence="1 2">
    <name type="scientific">Pedobacter hartonius</name>
    <dbReference type="NCBI Taxonomy" id="425514"/>
    <lineage>
        <taxon>Bacteria</taxon>
        <taxon>Pseudomonadati</taxon>
        <taxon>Bacteroidota</taxon>
        <taxon>Sphingobacteriia</taxon>
        <taxon>Sphingobacteriales</taxon>
        <taxon>Sphingobacteriaceae</taxon>
        <taxon>Pedobacter</taxon>
    </lineage>
</organism>
<proteinExistence type="predicted"/>
<sequence>MDQQVIRLQPDYLLVISVYHSDHLIRNTVVILTTVISVKIGSLAI</sequence>